<feature type="compositionally biased region" description="Basic and acidic residues" evidence="4">
    <location>
        <begin position="683"/>
        <end position="705"/>
    </location>
</feature>
<dbReference type="EMBL" id="LSRQ01005777">
    <property type="protein sequence ID" value="OAY67016.1"/>
    <property type="molecule type" value="Genomic_DNA"/>
</dbReference>
<comment type="caution">
    <text evidence="6">The sequence shown here is derived from an EMBL/GenBank/DDBJ whole genome shotgun (WGS) entry which is preliminary data.</text>
</comment>
<feature type="region of interest" description="Disordered" evidence="4">
    <location>
        <begin position="623"/>
        <end position="647"/>
    </location>
</feature>
<evidence type="ECO:0000256" key="4">
    <source>
        <dbReference type="SAM" id="MobiDB-lite"/>
    </source>
</evidence>
<evidence type="ECO:0000313" key="7">
    <source>
        <dbReference type="Proteomes" id="UP000092600"/>
    </source>
</evidence>
<feature type="domain" description="KOW" evidence="5">
    <location>
        <begin position="100"/>
        <end position="127"/>
    </location>
</feature>
<keyword evidence="3" id="KW-0687">Ribonucleoprotein</keyword>
<dbReference type="PROSITE" id="PS01108">
    <property type="entry name" value="RIBOSOMAL_L24"/>
    <property type="match status" value="1"/>
</dbReference>
<dbReference type="Proteomes" id="UP000092600">
    <property type="component" value="Unassembled WGS sequence"/>
</dbReference>
<dbReference type="GO" id="GO:0015934">
    <property type="term" value="C:large ribosomal subunit"/>
    <property type="evidence" value="ECO:0007669"/>
    <property type="project" value="InterPro"/>
</dbReference>
<sequence>MPYSPETVRSVFSTRRSRKALAPFQPFKYISSSFSAAAVPKPAQTLTLIKVGRSGGGGAMKYNPRCRKAHFSAASSVRRVLMSAPLSSELRSKYGVRSMPVRKDDEVQVVRGTFKGREGKVVQVYRRRWVVHVERITREKVNGSTVNVGIVPSKVVLTKLKLDKDRKALLDRKSRGRAADKAKSKFTADDVAAAAAAAAPSLQECVTTLKNKGSAERSDGKALERNSGGKAPSKGLRRAQHSERAMEGSRTERRGVRQNNSVWGEEENLREKCEPKTRRGYPISTYPLLADRASHIADRAEKASPRPAGHWIVRRRRNRDPLTPQAEAHQPSTENSNIQAGILQLVSERHCPRAVGSRNSTGARPLEAQQLRVIPILRILPALRESASAGSRQKGPQRNHTDSEFCTDPAELISAQLGKEVRNYDGGGGRRHEQLLELIRSRFVHAKGKDSSASTQPKSLVLASKPVLTKRIIWQTGGVAEAWNRSSLSPSSSQIEFTIEDRPLVTPQSSSQPTKSPRLQSAMDATQIGLLQAGKAKAEKRDIDNCKNKPPWKKITAERSLGVRSRGLTDEKPEKAYQARSEDFRAHKLIQISNLAEASMVRSEGEFYKVRWHAGCHCLKVPREPPSMLPTRDLETPHAGAKQGKKTEQILEDGLKRSNFEKEECAASEANGSPKPVQQSSILEDKDDFKGRGFSAERSDGKALERNSGGKAPSKGLRRAQHSERAMEGSRTERRGVRQNNSVWGEEENLREKCEPKTRRGYPISTYPLLADRASHIADRAEKASPRPAGHWIVRRRRNRDPLTREPKRRPINQAPRTAIYKPGYYKVLG</sequence>
<dbReference type="InterPro" id="IPR005824">
    <property type="entry name" value="KOW"/>
</dbReference>
<feature type="region of interest" description="Disordered" evidence="4">
    <location>
        <begin position="315"/>
        <end position="337"/>
    </location>
</feature>
<dbReference type="PANTHER" id="PTHR11143">
    <property type="entry name" value="60S RIBOSOMAL PROTEIN L26 FAMILY MEMBER"/>
    <property type="match status" value="1"/>
</dbReference>
<feature type="region of interest" description="Disordered" evidence="4">
    <location>
        <begin position="778"/>
        <end position="817"/>
    </location>
</feature>
<dbReference type="NCBIfam" id="TIGR01080">
    <property type="entry name" value="rplX_A_E"/>
    <property type="match status" value="1"/>
</dbReference>
<feature type="compositionally biased region" description="Basic and acidic residues" evidence="4">
    <location>
        <begin position="240"/>
        <end position="255"/>
    </location>
</feature>
<evidence type="ECO:0000256" key="1">
    <source>
        <dbReference type="ARBA" id="ARBA00010618"/>
    </source>
</evidence>
<dbReference type="InterPro" id="IPR008991">
    <property type="entry name" value="Translation_prot_SH3-like_sf"/>
</dbReference>
<evidence type="ECO:0000256" key="3">
    <source>
        <dbReference type="ARBA" id="ARBA00023274"/>
    </source>
</evidence>
<dbReference type="SMART" id="SM00739">
    <property type="entry name" value="KOW"/>
    <property type="match status" value="1"/>
</dbReference>
<dbReference type="CDD" id="cd06089">
    <property type="entry name" value="KOW_RPL26"/>
    <property type="match status" value="1"/>
</dbReference>
<comment type="similarity">
    <text evidence="1">Belongs to the universal ribosomal protein uL24 family.</text>
</comment>
<dbReference type="InterPro" id="IPR014722">
    <property type="entry name" value="Rib_uL2_dom2"/>
</dbReference>
<feature type="region of interest" description="Disordered" evidence="4">
    <location>
        <begin position="663"/>
        <end position="759"/>
    </location>
</feature>
<keyword evidence="2 6" id="KW-0689">Ribosomal protein</keyword>
<gene>
    <name evidence="6" type="ORF">ACMD2_04996</name>
</gene>
<dbReference type="STRING" id="4615.A0A199UQS7"/>
<dbReference type="InterPro" id="IPR005825">
    <property type="entry name" value="Ribosomal_uL24_CS"/>
</dbReference>
<dbReference type="AlphaFoldDB" id="A0A199UQS7"/>
<proteinExistence type="inferred from homology"/>
<feature type="compositionally biased region" description="Low complexity" evidence="4">
    <location>
        <begin position="506"/>
        <end position="517"/>
    </location>
</feature>
<feature type="compositionally biased region" description="Basic and acidic residues" evidence="4">
    <location>
        <begin position="748"/>
        <end position="758"/>
    </location>
</feature>
<dbReference type="GO" id="GO:0006412">
    <property type="term" value="P:translation"/>
    <property type="evidence" value="ECO:0007669"/>
    <property type="project" value="InterPro"/>
</dbReference>
<protein>
    <submittedName>
        <fullName evidence="6">60S ribosomal protein L26-1</fullName>
    </submittedName>
</protein>
<evidence type="ECO:0000259" key="5">
    <source>
        <dbReference type="SMART" id="SM00739"/>
    </source>
</evidence>
<dbReference type="Pfam" id="PF00467">
    <property type="entry name" value="KOW"/>
    <property type="match status" value="1"/>
</dbReference>
<accession>A0A199UQS7</accession>
<dbReference type="HAMAP" id="MF_01326_A">
    <property type="entry name" value="Ribosomal_uL24_A"/>
    <property type="match status" value="1"/>
</dbReference>
<dbReference type="GO" id="GO:0003735">
    <property type="term" value="F:structural constituent of ribosome"/>
    <property type="evidence" value="ECO:0007669"/>
    <property type="project" value="InterPro"/>
</dbReference>
<feature type="compositionally biased region" description="Basic and acidic residues" evidence="4">
    <location>
        <begin position="213"/>
        <end position="224"/>
    </location>
</feature>
<feature type="region of interest" description="Disordered" evidence="4">
    <location>
        <begin position="499"/>
        <end position="519"/>
    </location>
</feature>
<name>A0A199UQS7_ANACO</name>
<dbReference type="FunFam" id="2.30.30.30:FF:000009">
    <property type="entry name" value="60S ribosomal protein L26"/>
    <property type="match status" value="1"/>
</dbReference>
<dbReference type="InterPro" id="IPR041988">
    <property type="entry name" value="Ribosomal_uL24_KOW"/>
</dbReference>
<dbReference type="Gene3D" id="2.30.30.30">
    <property type="match status" value="1"/>
</dbReference>
<evidence type="ECO:0000313" key="6">
    <source>
        <dbReference type="EMBL" id="OAY67016.1"/>
    </source>
</evidence>
<dbReference type="InterPro" id="IPR005756">
    <property type="entry name" value="Ribosomal_uL24_euk/arc"/>
</dbReference>
<evidence type="ECO:0000256" key="2">
    <source>
        <dbReference type="ARBA" id="ARBA00022980"/>
    </source>
</evidence>
<organism evidence="6 7">
    <name type="scientific">Ananas comosus</name>
    <name type="common">Pineapple</name>
    <name type="synonym">Ananas ananas</name>
    <dbReference type="NCBI Taxonomy" id="4615"/>
    <lineage>
        <taxon>Eukaryota</taxon>
        <taxon>Viridiplantae</taxon>
        <taxon>Streptophyta</taxon>
        <taxon>Embryophyta</taxon>
        <taxon>Tracheophyta</taxon>
        <taxon>Spermatophyta</taxon>
        <taxon>Magnoliopsida</taxon>
        <taxon>Liliopsida</taxon>
        <taxon>Poales</taxon>
        <taxon>Bromeliaceae</taxon>
        <taxon>Bromelioideae</taxon>
        <taxon>Ananas</taxon>
    </lineage>
</organism>
<feature type="region of interest" description="Disordered" evidence="4">
    <location>
        <begin position="210"/>
        <end position="275"/>
    </location>
</feature>
<feature type="compositionally biased region" description="Basic and acidic residues" evidence="4">
    <location>
        <begin position="721"/>
        <end position="736"/>
    </location>
</feature>
<dbReference type="SUPFAM" id="SSF50104">
    <property type="entry name" value="Translation proteins SH3-like domain"/>
    <property type="match status" value="1"/>
</dbReference>
<dbReference type="GO" id="GO:0003723">
    <property type="term" value="F:RNA binding"/>
    <property type="evidence" value="ECO:0007669"/>
    <property type="project" value="InterPro"/>
</dbReference>
<reference evidence="6 7" key="1">
    <citation type="journal article" date="2016" name="DNA Res.">
        <title>The draft genome of MD-2 pineapple using hybrid error correction of long reads.</title>
        <authorList>
            <person name="Redwan R.M."/>
            <person name="Saidin A."/>
            <person name="Kumar S.V."/>
        </authorList>
    </citation>
    <scope>NUCLEOTIDE SEQUENCE [LARGE SCALE GENOMIC DNA]</scope>
    <source>
        <strain evidence="7">cv. MD2</strain>
        <tissue evidence="6">Leaf</tissue>
    </source>
</reference>
<dbReference type="Pfam" id="PF16906">
    <property type="entry name" value="Ribosomal_L26"/>
    <property type="match status" value="1"/>
</dbReference>